<comment type="function">
    <text evidence="1">Involved in the hydrocarbon hydroxylating system, which transfers electrons from NADH to rubredoxin reductase and then through rubredoxin to alkane 1 monooxygenase.</text>
</comment>
<evidence type="ECO:0000313" key="18">
    <source>
        <dbReference type="Proteomes" id="UP000580051"/>
    </source>
</evidence>
<dbReference type="CDD" id="cd00730">
    <property type="entry name" value="rubredoxin"/>
    <property type="match status" value="1"/>
</dbReference>
<dbReference type="PIRSF" id="PIRSF000071">
    <property type="entry name" value="Rubredoxin"/>
    <property type="match status" value="1"/>
</dbReference>
<gene>
    <name evidence="10" type="ORF">HKBW3S06_00344</name>
    <name evidence="11" type="ORF">HKBW3S25_00261</name>
    <name evidence="12" type="ORF">HKBW3S33_01630</name>
    <name evidence="13" type="ORF">HKBW3S43_01480</name>
    <name evidence="14" type="ORF">HKBW3S47_00578</name>
</gene>
<evidence type="ECO:0000256" key="4">
    <source>
        <dbReference type="ARBA" id="ARBA00022723"/>
    </source>
</evidence>
<evidence type="ECO:0000259" key="9">
    <source>
        <dbReference type="PROSITE" id="PS50903"/>
    </source>
</evidence>
<evidence type="ECO:0000256" key="2">
    <source>
        <dbReference type="ARBA" id="ARBA00005337"/>
    </source>
</evidence>
<dbReference type="InterPro" id="IPR024922">
    <property type="entry name" value="Rubredoxin"/>
</dbReference>
<dbReference type="RefSeq" id="WP_176226258.1">
    <property type="nucleotide sequence ID" value="NZ_BLRV01000019.1"/>
</dbReference>
<sequence length="54" mass="6027">MKKWECTVCGYVYDPAKGDPEAGISPGTPFEELPDDWVCPDCGAEKDMFEPLEE</sequence>
<feature type="domain" description="Rubredoxin-like" evidence="9">
    <location>
        <begin position="1"/>
        <end position="52"/>
    </location>
</feature>
<protein>
    <recommendedName>
        <fullName evidence="7">Rubredoxin</fullName>
    </recommendedName>
</protein>
<evidence type="ECO:0000313" key="10">
    <source>
        <dbReference type="EMBL" id="GFP21118.1"/>
    </source>
</evidence>
<evidence type="ECO:0000313" key="15">
    <source>
        <dbReference type="Proteomes" id="UP000543224"/>
    </source>
</evidence>
<keyword evidence="5 7" id="KW-0249">Electron transport</keyword>
<dbReference type="InterPro" id="IPR024935">
    <property type="entry name" value="Rubredoxin_dom"/>
</dbReference>
<dbReference type="EMBL" id="BLRV01000019">
    <property type="protein sequence ID" value="GFP21118.1"/>
    <property type="molecule type" value="Genomic_DNA"/>
</dbReference>
<organism evidence="13 17">
    <name type="scientific">Candidatus Hakubella thermalkaliphila</name>
    <dbReference type="NCBI Taxonomy" id="2754717"/>
    <lineage>
        <taxon>Bacteria</taxon>
        <taxon>Bacillati</taxon>
        <taxon>Actinomycetota</taxon>
        <taxon>Actinomycetota incertae sedis</taxon>
        <taxon>Candidatus Hakubellales</taxon>
        <taxon>Candidatus Hakubellaceae</taxon>
        <taxon>Candidatus Hakubella</taxon>
    </lineage>
</organism>
<dbReference type="Proteomes" id="UP000569018">
    <property type="component" value="Unassembled WGS sequence"/>
</dbReference>
<dbReference type="Pfam" id="PF00301">
    <property type="entry name" value="Rubredoxin"/>
    <property type="match status" value="1"/>
</dbReference>
<feature type="binding site" evidence="8">
    <location>
        <position position="42"/>
    </location>
    <ligand>
        <name>Fe cation</name>
        <dbReference type="ChEBI" id="CHEBI:24875"/>
    </ligand>
</feature>
<name>A0A6V8PY75_9ACTN</name>
<dbReference type="EMBL" id="BLSD01000020">
    <property type="protein sequence ID" value="GFP38878.1"/>
    <property type="molecule type" value="Genomic_DNA"/>
</dbReference>
<dbReference type="Proteomes" id="UP000543224">
    <property type="component" value="Unassembled WGS sequence"/>
</dbReference>
<comment type="similarity">
    <text evidence="2 7">Belongs to the rubredoxin family.</text>
</comment>
<keyword evidence="19" id="KW-1185">Reference proteome</keyword>
<evidence type="ECO:0000313" key="16">
    <source>
        <dbReference type="Proteomes" id="UP000569018"/>
    </source>
</evidence>
<dbReference type="PANTHER" id="PTHR47627:SF1">
    <property type="entry name" value="RUBREDOXIN-1-RELATED"/>
    <property type="match status" value="1"/>
</dbReference>
<dbReference type="Proteomes" id="UP000580051">
    <property type="component" value="Unassembled WGS sequence"/>
</dbReference>
<dbReference type="SUPFAM" id="SSF57802">
    <property type="entry name" value="Rubredoxin-like"/>
    <property type="match status" value="1"/>
</dbReference>
<dbReference type="AlphaFoldDB" id="A0A6V8PY75"/>
<dbReference type="Proteomes" id="UP000591948">
    <property type="component" value="Unassembled WGS sequence"/>
</dbReference>
<dbReference type="PROSITE" id="PS00202">
    <property type="entry name" value="RUBREDOXIN"/>
    <property type="match status" value="1"/>
</dbReference>
<accession>A0A6V8PY75</accession>
<dbReference type="PRINTS" id="PR00163">
    <property type="entry name" value="RUBREDOXIN"/>
</dbReference>
<dbReference type="EMBL" id="BLRX01000017">
    <property type="protein sequence ID" value="GFP24823.1"/>
    <property type="molecule type" value="Genomic_DNA"/>
</dbReference>
<evidence type="ECO:0000256" key="1">
    <source>
        <dbReference type="ARBA" id="ARBA00002792"/>
    </source>
</evidence>
<dbReference type="InterPro" id="IPR024934">
    <property type="entry name" value="Rubredoxin-like_dom"/>
</dbReference>
<keyword evidence="6 7" id="KW-0408">Iron</keyword>
<dbReference type="PROSITE" id="PS50903">
    <property type="entry name" value="RUBREDOXIN_LIKE"/>
    <property type="match status" value="1"/>
</dbReference>
<evidence type="ECO:0000256" key="8">
    <source>
        <dbReference type="PIRSR" id="PIRSR000071-1"/>
    </source>
</evidence>
<feature type="binding site" evidence="8">
    <location>
        <position position="6"/>
    </location>
    <ligand>
        <name>Fe cation</name>
        <dbReference type="ChEBI" id="CHEBI:24875"/>
    </ligand>
</feature>
<dbReference type="GO" id="GO:0043448">
    <property type="term" value="P:alkane catabolic process"/>
    <property type="evidence" value="ECO:0007669"/>
    <property type="project" value="TreeGrafter"/>
</dbReference>
<dbReference type="Proteomes" id="UP000576480">
    <property type="component" value="Unassembled WGS sequence"/>
</dbReference>
<keyword evidence="4 7" id="KW-0479">Metal-binding</keyword>
<dbReference type="PANTHER" id="PTHR47627">
    <property type="entry name" value="RUBREDOXIN"/>
    <property type="match status" value="1"/>
</dbReference>
<dbReference type="GO" id="GO:0009055">
    <property type="term" value="F:electron transfer activity"/>
    <property type="evidence" value="ECO:0007669"/>
    <property type="project" value="InterPro"/>
</dbReference>
<comment type="cofactor">
    <cofactor evidence="7 8">
        <name>Fe(3+)</name>
        <dbReference type="ChEBI" id="CHEBI:29034"/>
    </cofactor>
    <text evidence="7 8">Binds 1 Fe(3+) ion per subunit.</text>
</comment>
<evidence type="ECO:0000256" key="5">
    <source>
        <dbReference type="ARBA" id="ARBA00022982"/>
    </source>
</evidence>
<dbReference type="EMBL" id="BLSB01000177">
    <property type="protein sequence ID" value="GFP35691.1"/>
    <property type="molecule type" value="Genomic_DNA"/>
</dbReference>
<dbReference type="Gene3D" id="2.20.28.10">
    <property type="match status" value="1"/>
</dbReference>
<evidence type="ECO:0000313" key="11">
    <source>
        <dbReference type="EMBL" id="GFP24823.1"/>
    </source>
</evidence>
<keyword evidence="3 7" id="KW-0813">Transport</keyword>
<dbReference type="EMBL" id="BLRY01000143">
    <property type="protein sequence ID" value="GFP28214.1"/>
    <property type="molecule type" value="Genomic_DNA"/>
</dbReference>
<evidence type="ECO:0000256" key="7">
    <source>
        <dbReference type="PIRNR" id="PIRNR000071"/>
    </source>
</evidence>
<evidence type="ECO:0000256" key="6">
    <source>
        <dbReference type="ARBA" id="ARBA00023004"/>
    </source>
</evidence>
<dbReference type="FunFam" id="2.20.28.10:FF:000001">
    <property type="entry name" value="Rubredoxin"/>
    <property type="match status" value="1"/>
</dbReference>
<dbReference type="GO" id="GO:0005506">
    <property type="term" value="F:iron ion binding"/>
    <property type="evidence" value="ECO:0007669"/>
    <property type="project" value="InterPro"/>
</dbReference>
<feature type="binding site" evidence="8">
    <location>
        <position position="39"/>
    </location>
    <ligand>
        <name>Fe cation</name>
        <dbReference type="ChEBI" id="CHEBI:24875"/>
    </ligand>
</feature>
<comment type="caution">
    <text evidence="13">The sequence shown here is derived from an EMBL/GenBank/DDBJ whole genome shotgun (WGS) entry which is preliminary data.</text>
</comment>
<reference evidence="15 16" key="1">
    <citation type="journal article" date="2020" name="Front. Microbiol.">
        <title>Single-cell genomics of novel Actinobacteria with the Wood-Ljungdahl pathway discovered in a serpentinizing system.</title>
        <authorList>
            <person name="Merino N."/>
            <person name="Kawai M."/>
            <person name="Boyd E.S."/>
            <person name="Colman D.R."/>
            <person name="McGlynn S.E."/>
            <person name="Nealson K.H."/>
            <person name="Kurokawa K."/>
            <person name="Hongoh Y."/>
        </authorList>
    </citation>
    <scope>NUCLEOTIDE SEQUENCE [LARGE SCALE GENOMIC DNA]</scope>
    <source>
        <strain evidence="10 18">S06</strain>
        <strain evidence="11 15">S25</strain>
        <strain evidence="12 19">S33</strain>
        <strain evidence="13 17">S43</strain>
        <strain evidence="14 16">S47</strain>
    </source>
</reference>
<dbReference type="InterPro" id="IPR050526">
    <property type="entry name" value="Rubredoxin_ET"/>
</dbReference>
<feature type="binding site" evidence="8">
    <location>
        <position position="9"/>
    </location>
    <ligand>
        <name>Fe cation</name>
        <dbReference type="ChEBI" id="CHEBI:24875"/>
    </ligand>
</feature>
<evidence type="ECO:0000313" key="12">
    <source>
        <dbReference type="EMBL" id="GFP28214.1"/>
    </source>
</evidence>
<evidence type="ECO:0000313" key="14">
    <source>
        <dbReference type="EMBL" id="GFP38878.1"/>
    </source>
</evidence>
<evidence type="ECO:0000256" key="3">
    <source>
        <dbReference type="ARBA" id="ARBA00022448"/>
    </source>
</evidence>
<evidence type="ECO:0000313" key="19">
    <source>
        <dbReference type="Proteomes" id="UP000591948"/>
    </source>
</evidence>
<dbReference type="InterPro" id="IPR018527">
    <property type="entry name" value="Rubredoxin_Fe_BS"/>
</dbReference>
<dbReference type="NCBIfam" id="NF045768">
    <property type="entry name" value="RubredRD"/>
    <property type="match status" value="1"/>
</dbReference>
<evidence type="ECO:0000313" key="13">
    <source>
        <dbReference type="EMBL" id="GFP35691.1"/>
    </source>
</evidence>
<evidence type="ECO:0000313" key="17">
    <source>
        <dbReference type="Proteomes" id="UP000576480"/>
    </source>
</evidence>
<proteinExistence type="inferred from homology"/>